<gene>
    <name evidence="1" type="ORF">Mgrana_02603</name>
</gene>
<protein>
    <submittedName>
        <fullName evidence="1">Uncharacterized protein</fullName>
    </submittedName>
</protein>
<dbReference type="Proteomes" id="UP000266178">
    <property type="component" value="Unassembled WGS sequence"/>
</dbReference>
<evidence type="ECO:0000313" key="2">
    <source>
        <dbReference type="Proteomes" id="UP000266178"/>
    </source>
</evidence>
<organism evidence="1 2">
    <name type="scientific">Meiothermus granaticius NBRC 107808</name>
    <dbReference type="NCBI Taxonomy" id="1227551"/>
    <lineage>
        <taxon>Bacteria</taxon>
        <taxon>Thermotogati</taxon>
        <taxon>Deinococcota</taxon>
        <taxon>Deinococci</taxon>
        <taxon>Thermales</taxon>
        <taxon>Thermaceae</taxon>
        <taxon>Meiothermus</taxon>
    </lineage>
</organism>
<comment type="caution">
    <text evidence="1">The sequence shown here is derived from an EMBL/GenBank/DDBJ whole genome shotgun (WGS) entry which is preliminary data.</text>
</comment>
<accession>A0A399F5Y0</accession>
<keyword evidence="2" id="KW-1185">Reference proteome</keyword>
<dbReference type="EMBL" id="QWLB01000041">
    <property type="protein sequence ID" value="RIH91480.1"/>
    <property type="molecule type" value="Genomic_DNA"/>
</dbReference>
<name>A0A399F5Y0_9DEIN</name>
<evidence type="ECO:0000313" key="1">
    <source>
        <dbReference type="EMBL" id="RIH91480.1"/>
    </source>
</evidence>
<proteinExistence type="predicted"/>
<reference evidence="1 2" key="1">
    <citation type="submission" date="2018-08" db="EMBL/GenBank/DDBJ databases">
        <title>Meiothermus granaticius genome AF-68 sequencing project.</title>
        <authorList>
            <person name="Da Costa M.S."/>
            <person name="Albuquerque L."/>
            <person name="Raposo P."/>
            <person name="Froufe H.J.C."/>
            <person name="Barroso C.S."/>
            <person name="Egas C."/>
        </authorList>
    </citation>
    <scope>NUCLEOTIDE SEQUENCE [LARGE SCALE GENOMIC DNA]</scope>
    <source>
        <strain evidence="1 2">AF-68</strain>
    </source>
</reference>
<sequence length="29" mass="3441">MLDLAYVLLTLLCFALFLLYVYGMEQIRD</sequence>
<dbReference type="AlphaFoldDB" id="A0A399F5Y0"/>